<proteinExistence type="predicted"/>
<feature type="transmembrane region" description="Helical" evidence="1">
    <location>
        <begin position="27"/>
        <end position="58"/>
    </location>
</feature>
<keyword evidence="1" id="KW-0812">Transmembrane</keyword>
<keyword evidence="1" id="KW-0472">Membrane</keyword>
<comment type="caution">
    <text evidence="2">The sequence shown here is derived from an EMBL/GenBank/DDBJ whole genome shotgun (WGS) entry which is preliminary data.</text>
</comment>
<evidence type="ECO:0000313" key="3">
    <source>
        <dbReference type="Proteomes" id="UP000033860"/>
    </source>
</evidence>
<evidence type="ECO:0000313" key="2">
    <source>
        <dbReference type="EMBL" id="KKU61478.1"/>
    </source>
</evidence>
<keyword evidence="1" id="KW-1133">Transmembrane helix</keyword>
<dbReference type="Proteomes" id="UP000033860">
    <property type="component" value="Unassembled WGS sequence"/>
</dbReference>
<evidence type="ECO:0000256" key="1">
    <source>
        <dbReference type="SAM" id="Phobius"/>
    </source>
</evidence>
<organism evidence="2 3">
    <name type="scientific">Candidatus Beckwithbacteria bacterium GW2011_GWB1_47_15</name>
    <dbReference type="NCBI Taxonomy" id="1618371"/>
    <lineage>
        <taxon>Bacteria</taxon>
        <taxon>Candidatus Beckwithiibacteriota</taxon>
    </lineage>
</organism>
<sequence>MKTNERQRILKDITEIVYHGVMERIRLIIWLLAISLMVLQTSVVGGNWLWLVVAWWGARGDFLEIFLAGLALDLIGGTRLGVTSLEFLGGGLVVYFAARWVRQPDYGKFGF</sequence>
<dbReference type="EMBL" id="LCNT01000003">
    <property type="protein sequence ID" value="KKU61478.1"/>
    <property type="molecule type" value="Genomic_DNA"/>
</dbReference>
<name>A0A0G1U578_9BACT</name>
<feature type="transmembrane region" description="Helical" evidence="1">
    <location>
        <begin position="78"/>
        <end position="98"/>
    </location>
</feature>
<gene>
    <name evidence="2" type="ORF">UX85_C0003G0137</name>
</gene>
<dbReference type="AlphaFoldDB" id="A0A0G1U578"/>
<accession>A0A0G1U578</accession>
<protein>
    <submittedName>
        <fullName evidence="2">Uncharacterized protein</fullName>
    </submittedName>
</protein>
<reference evidence="2 3" key="1">
    <citation type="journal article" date="2015" name="Nature">
        <title>rRNA introns, odd ribosomes, and small enigmatic genomes across a large radiation of phyla.</title>
        <authorList>
            <person name="Brown C.T."/>
            <person name="Hug L.A."/>
            <person name="Thomas B.C."/>
            <person name="Sharon I."/>
            <person name="Castelle C.J."/>
            <person name="Singh A."/>
            <person name="Wilkins M.J."/>
            <person name="Williams K.H."/>
            <person name="Banfield J.F."/>
        </authorList>
    </citation>
    <scope>NUCLEOTIDE SEQUENCE [LARGE SCALE GENOMIC DNA]</scope>
</reference>